<dbReference type="SMART" id="SM01085">
    <property type="entry name" value="CK_II_beta"/>
    <property type="match status" value="1"/>
</dbReference>
<organism evidence="4 5">
    <name type="scientific">Nitzschia inconspicua</name>
    <dbReference type="NCBI Taxonomy" id="303405"/>
    <lineage>
        <taxon>Eukaryota</taxon>
        <taxon>Sar</taxon>
        <taxon>Stramenopiles</taxon>
        <taxon>Ochrophyta</taxon>
        <taxon>Bacillariophyta</taxon>
        <taxon>Bacillariophyceae</taxon>
        <taxon>Bacillariophycidae</taxon>
        <taxon>Bacillariales</taxon>
        <taxon>Bacillariaceae</taxon>
        <taxon>Nitzschia</taxon>
    </lineage>
</organism>
<dbReference type="InterPro" id="IPR000704">
    <property type="entry name" value="Casein_kinase_II_reg-sub"/>
</dbReference>
<feature type="region of interest" description="Disordered" evidence="3">
    <location>
        <begin position="185"/>
        <end position="232"/>
    </location>
</feature>
<feature type="region of interest" description="Disordered" evidence="3">
    <location>
        <begin position="430"/>
        <end position="458"/>
    </location>
</feature>
<feature type="compositionally biased region" description="Polar residues" evidence="3">
    <location>
        <begin position="18"/>
        <end position="42"/>
    </location>
</feature>
<dbReference type="GO" id="GO:0005737">
    <property type="term" value="C:cytoplasm"/>
    <property type="evidence" value="ECO:0007669"/>
    <property type="project" value="TreeGrafter"/>
</dbReference>
<dbReference type="PANTHER" id="PTHR11740">
    <property type="entry name" value="CASEIN KINASE II SUBUNIT BETA"/>
    <property type="match status" value="1"/>
</dbReference>
<dbReference type="Pfam" id="PF01214">
    <property type="entry name" value="CK_II_beta"/>
    <property type="match status" value="1"/>
</dbReference>
<dbReference type="OrthoDB" id="3971593at2759"/>
<feature type="compositionally biased region" description="Low complexity" evidence="3">
    <location>
        <begin position="148"/>
        <end position="160"/>
    </location>
</feature>
<comment type="subunit">
    <text evidence="2">Tetramer of two alpha and two beta subunits.</text>
</comment>
<feature type="region of interest" description="Disordered" evidence="3">
    <location>
        <begin position="1"/>
        <end position="173"/>
    </location>
</feature>
<accession>A0A9K3LHB4</accession>
<evidence type="ECO:0000256" key="2">
    <source>
        <dbReference type="RuleBase" id="RU361268"/>
    </source>
</evidence>
<evidence type="ECO:0000256" key="1">
    <source>
        <dbReference type="ARBA" id="ARBA00006941"/>
    </source>
</evidence>
<sequence>MPTTGGGNPEDDRRGASPVNSNNDSASFGRPSVSSHSKNNGDVPSGDMLARLSLNEDNERGGGGGGAILRSNISNDEIGPSDSLEVQLPNPRQVDMSEGVAAMVSPNRRQYPNQHHRPNNHQSSSSFGPPGRSQSGAGRKRSSKDAAQEASAALQSLQANAPPPANSLSGVGGGDRIIRSSAAVAASNGPTIPLRTTDALPALTRASGNNGPPEEEEYVEEEDEESSEVSASDEDGSWITWFCSLRGNEFFCEVDEDYIQDDFNLTGLNLLVPYYEYALDMVLDVEMPMEDSLTEEQQEIVESAAEMLYGLIHARYIVTNRGMHSMYEKYRTAAFGRCPHVFCQGQPVLPVGLSDLPRNYTVNVFCPRCHGLFFPKSTRQANIDGAYFGTTFPHLYLMTHPDMIPPKPAQTYIPRVYGFKVHESSLFYTNHEDGPQSQLAVDGAPRQTRRSRDRNRKK</sequence>
<dbReference type="GO" id="GO:0005956">
    <property type="term" value="C:protein kinase CK2 complex"/>
    <property type="evidence" value="ECO:0007669"/>
    <property type="project" value="UniProtKB-UniRule"/>
</dbReference>
<keyword evidence="5" id="KW-1185">Reference proteome</keyword>
<evidence type="ECO:0000256" key="3">
    <source>
        <dbReference type="SAM" id="MobiDB-lite"/>
    </source>
</evidence>
<evidence type="ECO:0000313" key="5">
    <source>
        <dbReference type="Proteomes" id="UP000693970"/>
    </source>
</evidence>
<dbReference type="AlphaFoldDB" id="A0A9K3LHB4"/>
<dbReference type="PANTHER" id="PTHR11740:SF38">
    <property type="entry name" value="CASEIN KINASE II SUBUNIT BETA"/>
    <property type="match status" value="1"/>
</dbReference>
<feature type="compositionally biased region" description="Acidic residues" evidence="3">
    <location>
        <begin position="213"/>
        <end position="232"/>
    </location>
</feature>
<evidence type="ECO:0000313" key="4">
    <source>
        <dbReference type="EMBL" id="KAG7361704.1"/>
    </source>
</evidence>
<dbReference type="Proteomes" id="UP000693970">
    <property type="component" value="Unassembled WGS sequence"/>
</dbReference>
<dbReference type="EMBL" id="JAGRRH010000013">
    <property type="protein sequence ID" value="KAG7361704.1"/>
    <property type="molecule type" value="Genomic_DNA"/>
</dbReference>
<reference evidence="4" key="2">
    <citation type="submission" date="2021-04" db="EMBL/GenBank/DDBJ databases">
        <authorList>
            <person name="Podell S."/>
        </authorList>
    </citation>
    <scope>NUCLEOTIDE SEQUENCE</scope>
    <source>
        <strain evidence="4">Hildebrandi</strain>
    </source>
</reference>
<comment type="caution">
    <text evidence="4">The sequence shown here is derived from an EMBL/GenBank/DDBJ whole genome shotgun (WGS) entry which is preliminary data.</text>
</comment>
<comment type="similarity">
    <text evidence="1 2">Belongs to the casein kinase 2 subunit beta family.</text>
</comment>
<name>A0A9K3LHB4_9STRA</name>
<proteinExistence type="inferred from homology"/>
<dbReference type="FunFam" id="2.20.25.20:FF:000001">
    <property type="entry name" value="Casein kinase II subunit beta"/>
    <property type="match status" value="1"/>
</dbReference>
<protein>
    <recommendedName>
        <fullName evidence="2">Casein kinase II subunit beta</fullName>
        <shortName evidence="2">CK II beta</shortName>
    </recommendedName>
</protein>
<gene>
    <name evidence="4" type="ORF">IV203_036805</name>
</gene>
<feature type="compositionally biased region" description="Basic residues" evidence="3">
    <location>
        <begin position="447"/>
        <end position="458"/>
    </location>
</feature>
<reference evidence="4" key="1">
    <citation type="journal article" date="2021" name="Sci. Rep.">
        <title>Diploid genomic architecture of Nitzschia inconspicua, an elite biomass production diatom.</title>
        <authorList>
            <person name="Oliver A."/>
            <person name="Podell S."/>
            <person name="Pinowska A."/>
            <person name="Traller J.C."/>
            <person name="Smith S.R."/>
            <person name="McClure R."/>
            <person name="Beliaev A."/>
            <person name="Bohutskyi P."/>
            <person name="Hill E.A."/>
            <person name="Rabines A."/>
            <person name="Zheng H."/>
            <person name="Allen L.Z."/>
            <person name="Kuo A."/>
            <person name="Grigoriev I.V."/>
            <person name="Allen A.E."/>
            <person name="Hazlebeck D."/>
            <person name="Allen E.E."/>
        </authorList>
    </citation>
    <scope>NUCLEOTIDE SEQUENCE</scope>
    <source>
        <strain evidence="4">Hildebrandi</strain>
    </source>
</reference>
<feature type="compositionally biased region" description="Polar residues" evidence="3">
    <location>
        <begin position="120"/>
        <end position="136"/>
    </location>
</feature>
<dbReference type="GO" id="GO:0019887">
    <property type="term" value="F:protein kinase regulator activity"/>
    <property type="evidence" value="ECO:0007669"/>
    <property type="project" value="InterPro"/>
</dbReference>
<dbReference type="FunFam" id="1.10.1820.10:FF:000005">
    <property type="entry name" value="Casein kinase II subunit beta"/>
    <property type="match status" value="1"/>
</dbReference>